<sequence length="98" mass="9697">MPDLDLGPAALEQVRAGVAGEARRVPAMADQLAVPRAGLGDLASAGAVLGALDEVVRALDGELGAAGARLDGLDRALDAALTAIRTRDRDGAAALTAA</sequence>
<gene>
    <name evidence="1" type="ORF">GCM10023200_02440</name>
</gene>
<accession>A0ABP9A544</accession>
<reference evidence="2" key="1">
    <citation type="journal article" date="2019" name="Int. J. Syst. Evol. Microbiol.">
        <title>The Global Catalogue of Microorganisms (GCM) 10K type strain sequencing project: providing services to taxonomists for standard genome sequencing and annotation.</title>
        <authorList>
            <consortium name="The Broad Institute Genomics Platform"/>
            <consortium name="The Broad Institute Genome Sequencing Center for Infectious Disease"/>
            <person name="Wu L."/>
            <person name="Ma J."/>
        </authorList>
    </citation>
    <scope>NUCLEOTIDE SEQUENCE [LARGE SCALE GENOMIC DNA]</scope>
    <source>
        <strain evidence="2">JCM 17979</strain>
    </source>
</reference>
<protein>
    <submittedName>
        <fullName evidence="1">Uncharacterized protein</fullName>
    </submittedName>
</protein>
<dbReference type="EMBL" id="BAABHO010000002">
    <property type="protein sequence ID" value="GAA4773538.1"/>
    <property type="molecule type" value="Genomic_DNA"/>
</dbReference>
<organism evidence="1 2">
    <name type="scientific">Actinomycetospora chlora</name>
    <dbReference type="NCBI Taxonomy" id="663608"/>
    <lineage>
        <taxon>Bacteria</taxon>
        <taxon>Bacillati</taxon>
        <taxon>Actinomycetota</taxon>
        <taxon>Actinomycetes</taxon>
        <taxon>Pseudonocardiales</taxon>
        <taxon>Pseudonocardiaceae</taxon>
        <taxon>Actinomycetospora</taxon>
    </lineage>
</organism>
<evidence type="ECO:0000313" key="1">
    <source>
        <dbReference type="EMBL" id="GAA4773538.1"/>
    </source>
</evidence>
<evidence type="ECO:0000313" key="2">
    <source>
        <dbReference type="Proteomes" id="UP001500928"/>
    </source>
</evidence>
<name>A0ABP9A544_9PSEU</name>
<dbReference type="RefSeq" id="WP_345410502.1">
    <property type="nucleotide sequence ID" value="NZ_BAABHO010000002.1"/>
</dbReference>
<proteinExistence type="predicted"/>
<keyword evidence="2" id="KW-1185">Reference proteome</keyword>
<dbReference type="Proteomes" id="UP001500928">
    <property type="component" value="Unassembled WGS sequence"/>
</dbReference>
<comment type="caution">
    <text evidence="1">The sequence shown here is derived from an EMBL/GenBank/DDBJ whole genome shotgun (WGS) entry which is preliminary data.</text>
</comment>